<dbReference type="RefSeq" id="WP_245714433.1">
    <property type="nucleotide sequence ID" value="NZ_LOCQ01000060.1"/>
</dbReference>
<evidence type="ECO:0000313" key="4">
    <source>
        <dbReference type="Proteomes" id="UP000092713"/>
    </source>
</evidence>
<dbReference type="Proteomes" id="UP000092713">
    <property type="component" value="Unassembled WGS sequence"/>
</dbReference>
<dbReference type="InterPro" id="IPR032623">
    <property type="entry name" value="FecR_N"/>
</dbReference>
<dbReference type="PANTHER" id="PTHR30273:SF2">
    <property type="entry name" value="PROTEIN FECR"/>
    <property type="match status" value="1"/>
</dbReference>
<dbReference type="PIRSF" id="PIRSF018266">
    <property type="entry name" value="FecR"/>
    <property type="match status" value="1"/>
</dbReference>
<dbReference type="GO" id="GO:0016989">
    <property type="term" value="F:sigma factor antagonist activity"/>
    <property type="evidence" value="ECO:0007669"/>
    <property type="project" value="TreeGrafter"/>
</dbReference>
<evidence type="ECO:0000259" key="2">
    <source>
        <dbReference type="Pfam" id="PF16220"/>
    </source>
</evidence>
<evidence type="ECO:0000259" key="1">
    <source>
        <dbReference type="Pfam" id="PF04773"/>
    </source>
</evidence>
<gene>
    <name evidence="3" type="ORF">ASR47_1003131</name>
</gene>
<protein>
    <submittedName>
        <fullName evidence="3">Transmembrane sensor</fullName>
    </submittedName>
</protein>
<dbReference type="PATRIC" id="fig|1747903.4.peg.986"/>
<dbReference type="Pfam" id="PF16220">
    <property type="entry name" value="DUF4880"/>
    <property type="match status" value="1"/>
</dbReference>
<dbReference type="PANTHER" id="PTHR30273">
    <property type="entry name" value="PERIPLASMIC SIGNAL SENSOR AND SIGMA FACTOR ACTIVATOR FECR-RELATED"/>
    <property type="match status" value="1"/>
</dbReference>
<organism evidence="3 4">
    <name type="scientific">Janthinobacterium psychrotolerans</name>
    <dbReference type="NCBI Taxonomy" id="1747903"/>
    <lineage>
        <taxon>Bacteria</taxon>
        <taxon>Pseudomonadati</taxon>
        <taxon>Pseudomonadota</taxon>
        <taxon>Betaproteobacteria</taxon>
        <taxon>Burkholderiales</taxon>
        <taxon>Oxalobacteraceae</taxon>
        <taxon>Janthinobacterium</taxon>
    </lineage>
</organism>
<sequence length="330" mass="35215">MSTLNQPAISEAVAQQAADWLTVLMSDEAGDAERRDWLRWRDAEPEHARAWAHIEAFAGRFGNLHQGAATQALAHVALPASGKRRQLLAWLGVAGGAGLLAAHGGAVDGARTVLADYRTATGERREVALRDGGVLTLNTASAVNVRFDGHHRLIELLAGEIMVASGHGAGSAGFGDDAPLLVATHEGRVRALGTRFAVRQRDGVSDVAVFESAVEISPADGVGAPLRLAAGHSATFTRLRPAAPQAIDAHLDAWSRGQMIVDDVTLGEFLADLSRYRPGLIHCAPEVAHLRLSGVFPLFDTERILNMLPNSLPVQVRSRTRYWVSVEPAP</sequence>
<keyword evidence="3" id="KW-0812">Transmembrane</keyword>
<reference evidence="3 4" key="1">
    <citation type="submission" date="2016-04" db="EMBL/GenBank/DDBJ databases">
        <title>Draft genome sequence of Janthinobacterium psychrotolerans sp. nov., isolated from freshwater sediments in Denmark.</title>
        <authorList>
            <person name="Gong X."/>
            <person name="Skrivergaard S."/>
            <person name="Korsgaard B.S."/>
            <person name="Schreiber L."/>
            <person name="Marshall I.P."/>
            <person name="Finster K."/>
            <person name="Schramm A."/>
        </authorList>
    </citation>
    <scope>NUCLEOTIDE SEQUENCE [LARGE SCALE GENOMIC DNA]</scope>
    <source>
        <strain evidence="3 4">S3-2</strain>
    </source>
</reference>
<dbReference type="Gene3D" id="2.60.120.1440">
    <property type="match status" value="1"/>
</dbReference>
<accession>A0A1A7BV81</accession>
<dbReference type="InterPro" id="IPR006860">
    <property type="entry name" value="FecR"/>
</dbReference>
<dbReference type="EMBL" id="LOCQ01000060">
    <property type="protein sequence ID" value="OBV37471.1"/>
    <property type="molecule type" value="Genomic_DNA"/>
</dbReference>
<keyword evidence="4" id="KW-1185">Reference proteome</keyword>
<proteinExistence type="predicted"/>
<evidence type="ECO:0000313" key="3">
    <source>
        <dbReference type="EMBL" id="OBV37471.1"/>
    </source>
</evidence>
<name>A0A1A7BV81_9BURK</name>
<dbReference type="AlphaFoldDB" id="A0A1A7BV81"/>
<keyword evidence="3" id="KW-0472">Membrane</keyword>
<feature type="domain" description="FecR protein" evidence="1">
    <location>
        <begin position="116"/>
        <end position="215"/>
    </location>
</feature>
<dbReference type="InterPro" id="IPR012373">
    <property type="entry name" value="Ferrdict_sens_TM"/>
</dbReference>
<comment type="caution">
    <text evidence="3">The sequence shown here is derived from an EMBL/GenBank/DDBJ whole genome shotgun (WGS) entry which is preliminary data.</text>
</comment>
<feature type="domain" description="FecR N-terminal" evidence="2">
    <location>
        <begin position="15"/>
        <end position="56"/>
    </location>
</feature>
<dbReference type="Pfam" id="PF04773">
    <property type="entry name" value="FecR"/>
    <property type="match status" value="1"/>
</dbReference>
<dbReference type="STRING" id="1747903.ASR47_1003131"/>